<keyword evidence="1" id="KW-0732">Signal</keyword>
<dbReference type="RefSeq" id="WP_135090104.1">
    <property type="nucleotide sequence ID" value="NZ_SPDV01000062.1"/>
</dbReference>
<evidence type="ECO:0000313" key="2">
    <source>
        <dbReference type="EMBL" id="TFI56631.1"/>
    </source>
</evidence>
<protein>
    <recommendedName>
        <fullName evidence="4">VCBS repeat-containing protein</fullName>
    </recommendedName>
</protein>
<dbReference type="AlphaFoldDB" id="A0A4Y8ZKU7"/>
<name>A0A4Y8ZKU7_9SPHN</name>
<evidence type="ECO:0000313" key="3">
    <source>
        <dbReference type="Proteomes" id="UP000298213"/>
    </source>
</evidence>
<feature type="chain" id="PRO_5021294727" description="VCBS repeat-containing protein" evidence="1">
    <location>
        <begin position="25"/>
        <end position="303"/>
    </location>
</feature>
<feature type="signal peptide" evidence="1">
    <location>
        <begin position="1"/>
        <end position="24"/>
    </location>
</feature>
<dbReference type="Proteomes" id="UP000298213">
    <property type="component" value="Unassembled WGS sequence"/>
</dbReference>
<gene>
    <name evidence="2" type="ORF">E2493_19155</name>
</gene>
<dbReference type="OrthoDB" id="1522627at2"/>
<comment type="caution">
    <text evidence="2">The sequence shown here is derived from an EMBL/GenBank/DDBJ whole genome shotgun (WGS) entry which is preliminary data.</text>
</comment>
<organism evidence="2 3">
    <name type="scientific">Sphingomonas parva</name>
    <dbReference type="NCBI Taxonomy" id="2555898"/>
    <lineage>
        <taxon>Bacteria</taxon>
        <taxon>Pseudomonadati</taxon>
        <taxon>Pseudomonadota</taxon>
        <taxon>Alphaproteobacteria</taxon>
        <taxon>Sphingomonadales</taxon>
        <taxon>Sphingomonadaceae</taxon>
        <taxon>Sphingomonas</taxon>
    </lineage>
</organism>
<accession>A0A4Y8ZKU7</accession>
<proteinExistence type="predicted"/>
<keyword evidence="3" id="KW-1185">Reference proteome</keyword>
<dbReference type="EMBL" id="SPDV01000062">
    <property type="protein sequence ID" value="TFI56631.1"/>
    <property type="molecule type" value="Genomic_DNA"/>
</dbReference>
<sequence>MPPIPALAAMLAALLAAVSAGAAAAPPRPLAEGRSVAWSMEGGAVTYRSGSLLIRLTVEHDAGGPLPVVRVEAPGRVPAVLRGDSAMPYAERRIGVARLTRGSALPDVIYQDHSGGAHCCTLITIVRPRAGGFDLVALGDGWDGAPREEMSRDLDGDGIADWVMRDDAFLYRFSSYAQSIAPPEVLNVVGTRVVDVSARPAFAGLFRETLARAGPPCLDRQGEWFARRGACPAYLAAAARLGRIDEAWARLRAAWTEPKGSDWGCRIDARPCPAGERVRDYPEAVAEFLIWRGYLPKRWGRSR</sequence>
<evidence type="ECO:0000256" key="1">
    <source>
        <dbReference type="SAM" id="SignalP"/>
    </source>
</evidence>
<reference evidence="2 3" key="1">
    <citation type="submission" date="2019-03" db="EMBL/GenBank/DDBJ databases">
        <title>Genome sequence of Sphingomonas sp. 17J27-24.</title>
        <authorList>
            <person name="Kim M."/>
            <person name="Maeng S."/>
            <person name="Sathiyaraj S."/>
        </authorList>
    </citation>
    <scope>NUCLEOTIDE SEQUENCE [LARGE SCALE GENOMIC DNA]</scope>
    <source>
        <strain evidence="2 3">17J27-24</strain>
    </source>
</reference>
<evidence type="ECO:0008006" key="4">
    <source>
        <dbReference type="Google" id="ProtNLM"/>
    </source>
</evidence>